<reference evidence="8 9" key="2">
    <citation type="submission" date="2019-01" db="EMBL/GenBank/DDBJ databases">
        <title>A chromosome length genome reference of the Java medaka (oryzias javanicus).</title>
        <authorList>
            <person name="Herpin A."/>
            <person name="Takehana Y."/>
            <person name="Naruse K."/>
            <person name="Ansai S."/>
            <person name="Kawaguchi M."/>
        </authorList>
    </citation>
    <scope>NUCLEOTIDE SEQUENCE [LARGE SCALE GENOMIC DNA]</scope>
    <source>
        <strain evidence="8">RS831</strain>
        <tissue evidence="8">Whole body</tissue>
    </source>
</reference>
<comment type="similarity">
    <text evidence="2">Belongs to the CD225/Dispanin family.</text>
</comment>
<reference evidence="8 9" key="1">
    <citation type="submission" date="2018-11" db="EMBL/GenBank/DDBJ databases">
        <authorList>
            <person name="Lopez-Roques C."/>
            <person name="Donnadieu C."/>
            <person name="Bouchez O."/>
            <person name="Klopp C."/>
            <person name="Cabau C."/>
            <person name="Zahm M."/>
        </authorList>
    </citation>
    <scope>NUCLEOTIDE SEQUENCE [LARGE SCALE GENOMIC DNA]</scope>
    <source>
        <strain evidence="8">RS831</strain>
        <tissue evidence="8">Whole body</tissue>
    </source>
</reference>
<keyword evidence="3 7" id="KW-0812">Transmembrane</keyword>
<dbReference type="InterPro" id="IPR007593">
    <property type="entry name" value="CD225/Dispanin_fam"/>
</dbReference>
<dbReference type="AlphaFoldDB" id="A0A3S2P4J3"/>
<evidence type="ECO:0000256" key="6">
    <source>
        <dbReference type="SAM" id="MobiDB-lite"/>
    </source>
</evidence>
<dbReference type="PANTHER" id="PTHR14768:SF4">
    <property type="entry name" value="SYNAPSE DIFFERENTIATION-INDUCING GENE PROTEIN 1-LIKE"/>
    <property type="match status" value="1"/>
</dbReference>
<evidence type="ECO:0000256" key="4">
    <source>
        <dbReference type="ARBA" id="ARBA00022989"/>
    </source>
</evidence>
<comment type="subcellular location">
    <subcellularLocation>
        <location evidence="1">Membrane</location>
    </subcellularLocation>
</comment>
<proteinExistence type="inferred from homology"/>
<dbReference type="Proteomes" id="UP000283210">
    <property type="component" value="Chromosome 22"/>
</dbReference>
<protein>
    <recommendedName>
        <fullName evidence="10">Synapse differentiation-inducing gene protein 1-like</fullName>
    </recommendedName>
</protein>
<dbReference type="Pfam" id="PF04505">
    <property type="entry name" value="CD225"/>
    <property type="match status" value="1"/>
</dbReference>
<keyword evidence="5 7" id="KW-0472">Membrane</keyword>
<dbReference type="GO" id="GO:0016020">
    <property type="term" value="C:membrane"/>
    <property type="evidence" value="ECO:0007669"/>
    <property type="project" value="UniProtKB-SubCell"/>
</dbReference>
<evidence type="ECO:0000256" key="2">
    <source>
        <dbReference type="ARBA" id="ARBA00006843"/>
    </source>
</evidence>
<evidence type="ECO:0008006" key="10">
    <source>
        <dbReference type="Google" id="ProtNLM"/>
    </source>
</evidence>
<evidence type="ECO:0000256" key="5">
    <source>
        <dbReference type="ARBA" id="ARBA00023136"/>
    </source>
</evidence>
<evidence type="ECO:0000256" key="3">
    <source>
        <dbReference type="ARBA" id="ARBA00022692"/>
    </source>
</evidence>
<feature type="region of interest" description="Disordered" evidence="6">
    <location>
        <begin position="136"/>
        <end position="161"/>
    </location>
</feature>
<feature type="compositionally biased region" description="Acidic residues" evidence="6">
    <location>
        <begin position="140"/>
        <end position="161"/>
    </location>
</feature>
<accession>A0A3S2P4J3</accession>
<dbReference type="PANTHER" id="PTHR14768">
    <property type="entry name" value="UPF0338 PROTEIN"/>
    <property type="match status" value="1"/>
</dbReference>
<feature type="transmembrane region" description="Helical" evidence="7">
    <location>
        <begin position="216"/>
        <end position="242"/>
    </location>
</feature>
<feature type="transmembrane region" description="Helical" evidence="7">
    <location>
        <begin position="171"/>
        <end position="195"/>
    </location>
</feature>
<keyword evidence="9" id="KW-1185">Reference proteome</keyword>
<keyword evidence="4 7" id="KW-1133">Transmembrane helix</keyword>
<gene>
    <name evidence="8" type="ORF">OJAV_G00213180</name>
</gene>
<evidence type="ECO:0000313" key="8">
    <source>
        <dbReference type="EMBL" id="RVE57120.1"/>
    </source>
</evidence>
<evidence type="ECO:0000313" key="9">
    <source>
        <dbReference type="Proteomes" id="UP000283210"/>
    </source>
</evidence>
<sequence length="248" mass="27484">MLSGSKRGVVFYSCKTTNTLDSIFQSLHQHNYQGYQCDYPNQPYQDSLIGYYYTGTSGTHKSQQFLDATSLHIAVEAFYKPNLIMYKDDVSLHSKDSKSESFETTFTENKDAVTDAISSENTDRVAQGEKDVKIQTVSYEVEEDQGPEYESDSSSDSESEDNFLTLPPRDYLGLAIFSMLCCFWPLGIVAFCYSHKTGKAIAKGDFSRAGMSSRRALFLAALSITIGTGMYVGVVVALVAYLSKPGHV</sequence>
<organism evidence="8 9">
    <name type="scientific">Oryzias javanicus</name>
    <name type="common">Javanese ricefish</name>
    <name type="synonym">Aplocheilus javanicus</name>
    <dbReference type="NCBI Taxonomy" id="123683"/>
    <lineage>
        <taxon>Eukaryota</taxon>
        <taxon>Metazoa</taxon>
        <taxon>Chordata</taxon>
        <taxon>Craniata</taxon>
        <taxon>Vertebrata</taxon>
        <taxon>Euteleostomi</taxon>
        <taxon>Actinopterygii</taxon>
        <taxon>Neopterygii</taxon>
        <taxon>Teleostei</taxon>
        <taxon>Neoteleostei</taxon>
        <taxon>Acanthomorphata</taxon>
        <taxon>Ovalentaria</taxon>
        <taxon>Atherinomorphae</taxon>
        <taxon>Beloniformes</taxon>
        <taxon>Adrianichthyidae</taxon>
        <taxon>Oryziinae</taxon>
        <taxon>Oryzias</taxon>
    </lineage>
</organism>
<dbReference type="EMBL" id="CM012458">
    <property type="protein sequence ID" value="RVE57120.1"/>
    <property type="molecule type" value="Genomic_DNA"/>
</dbReference>
<dbReference type="OrthoDB" id="9945519at2759"/>
<name>A0A3S2P4J3_ORYJA</name>
<evidence type="ECO:0000256" key="7">
    <source>
        <dbReference type="SAM" id="Phobius"/>
    </source>
</evidence>
<evidence type="ECO:0000256" key="1">
    <source>
        <dbReference type="ARBA" id="ARBA00004370"/>
    </source>
</evidence>